<dbReference type="InterPro" id="IPR001279">
    <property type="entry name" value="Metallo-B-lactamas"/>
</dbReference>
<dbReference type="AlphaFoldDB" id="A0A7V3RF85"/>
<evidence type="ECO:0000313" key="2">
    <source>
        <dbReference type="EMBL" id="HGE75462.1"/>
    </source>
</evidence>
<reference evidence="2" key="1">
    <citation type="journal article" date="2020" name="mSystems">
        <title>Genome- and Community-Level Interaction Insights into Carbon Utilization and Element Cycling Functions of Hydrothermarchaeota in Hydrothermal Sediment.</title>
        <authorList>
            <person name="Zhou Z."/>
            <person name="Liu Y."/>
            <person name="Xu W."/>
            <person name="Pan J."/>
            <person name="Luo Z.H."/>
            <person name="Li M."/>
        </authorList>
    </citation>
    <scope>NUCLEOTIDE SEQUENCE [LARGE SCALE GENOMIC DNA]</scope>
    <source>
        <strain evidence="2">SpSt-966</strain>
    </source>
</reference>
<keyword evidence="2" id="KW-0378">Hydrolase</keyword>
<sequence length="282" mass="32715">MNIIMYSKALYSTWVYYSPDRMLVDCGEGVSTYLGNKSFAVKRVFLTHGHADHIAGLWGLVNTRNNAMGDKEKELEIYYPKGGKSVEEFLDFILKVNDDLKYNLLIKPIDVGEEVVLHRTGGVKRVIRPFRTHHTMNEVSFGYNIYEKRKHLKDEYRNMDQKDILDLIKKYGREEITVDYEHKILTISGDAVPISSKDAYGTDLLIHESTFLDENDRKGNNHSSVKEVLKLAKSANVKSLILYHISTRYERNIKRYVNKAIEELEIDFPVMYVHPSKIFTLK</sequence>
<dbReference type="GO" id="GO:0016787">
    <property type="term" value="F:hydrolase activity"/>
    <property type="evidence" value="ECO:0007669"/>
    <property type="project" value="UniProtKB-KW"/>
</dbReference>
<dbReference type="PANTHER" id="PTHR46504:SF2">
    <property type="entry name" value="TRNASE Z TRZ1"/>
    <property type="match status" value="1"/>
</dbReference>
<feature type="domain" description="Metallo-beta-lactamase" evidence="1">
    <location>
        <begin position="21"/>
        <end position="103"/>
    </location>
</feature>
<dbReference type="InterPro" id="IPR036866">
    <property type="entry name" value="RibonucZ/Hydroxyglut_hydro"/>
</dbReference>
<dbReference type="PANTHER" id="PTHR46504">
    <property type="entry name" value="TRNASE Z TRZ1"/>
    <property type="match status" value="1"/>
</dbReference>
<protein>
    <submittedName>
        <fullName evidence="2">MBL fold metallo-hydrolase</fullName>
    </submittedName>
</protein>
<proteinExistence type="predicted"/>
<evidence type="ECO:0000259" key="1">
    <source>
        <dbReference type="Pfam" id="PF00753"/>
    </source>
</evidence>
<dbReference type="EMBL" id="DTPE01000199">
    <property type="protein sequence ID" value="HGE75462.1"/>
    <property type="molecule type" value="Genomic_DNA"/>
</dbReference>
<comment type="caution">
    <text evidence="2">The sequence shown here is derived from an EMBL/GenBank/DDBJ whole genome shotgun (WGS) entry which is preliminary data.</text>
</comment>
<gene>
    <name evidence="2" type="ORF">ENX73_04985</name>
</gene>
<dbReference type="Pfam" id="PF00753">
    <property type="entry name" value="Lactamase_B"/>
    <property type="match status" value="1"/>
</dbReference>
<accession>A0A7V3RF85</accession>
<dbReference type="Gene3D" id="3.60.15.10">
    <property type="entry name" value="Ribonuclease Z/Hydroxyacylglutathione hydrolase-like"/>
    <property type="match status" value="1"/>
</dbReference>
<dbReference type="SUPFAM" id="SSF56281">
    <property type="entry name" value="Metallo-hydrolase/oxidoreductase"/>
    <property type="match status" value="1"/>
</dbReference>
<organism evidence="2">
    <name type="scientific">Mesoaciditoga lauensis</name>
    <dbReference type="NCBI Taxonomy" id="1495039"/>
    <lineage>
        <taxon>Bacteria</taxon>
        <taxon>Thermotogati</taxon>
        <taxon>Thermotogota</taxon>
        <taxon>Thermotogae</taxon>
        <taxon>Mesoaciditogales</taxon>
        <taxon>Mesoaciditogaceae</taxon>
        <taxon>Mesoaciditoga</taxon>
    </lineage>
</organism>
<name>A0A7V3RF85_9BACT</name>